<reference evidence="2" key="1">
    <citation type="submission" date="2021-03" db="EMBL/GenBank/DDBJ databases">
        <title>Taxonomic study of Clostridium polyendosporum from meadow-gley soil under rice.</title>
        <authorList>
            <person name="Kobayashi H."/>
            <person name="Tanizawa Y."/>
            <person name="Yagura M."/>
        </authorList>
    </citation>
    <scope>NUCLEOTIDE SEQUENCE</scope>
    <source>
        <strain evidence="2">JCM 30710</strain>
    </source>
</reference>
<evidence type="ECO:0000259" key="1">
    <source>
        <dbReference type="Pfam" id="PF26353"/>
    </source>
</evidence>
<comment type="caution">
    <text evidence="2">The sequence shown here is derived from an EMBL/GenBank/DDBJ whole genome shotgun (WGS) entry which is preliminary data.</text>
</comment>
<dbReference type="Pfam" id="PF26353">
    <property type="entry name" value="YhfM"/>
    <property type="match status" value="1"/>
</dbReference>
<gene>
    <name evidence="2" type="ORF">CPJCM30710_17020</name>
</gene>
<dbReference type="AlphaFoldDB" id="A0A919S0G3"/>
<protein>
    <submittedName>
        <fullName evidence="2">Lipoprotein</fullName>
    </submittedName>
</protein>
<keyword evidence="3" id="KW-1185">Reference proteome</keyword>
<feature type="domain" description="YhfM-like" evidence="1">
    <location>
        <begin position="44"/>
        <end position="148"/>
    </location>
</feature>
<dbReference type="Proteomes" id="UP000679179">
    <property type="component" value="Unassembled WGS sequence"/>
</dbReference>
<dbReference type="InterPro" id="IPR058780">
    <property type="entry name" value="YhfM-like_dom"/>
</dbReference>
<evidence type="ECO:0000313" key="2">
    <source>
        <dbReference type="EMBL" id="GIM29036.1"/>
    </source>
</evidence>
<dbReference type="PROSITE" id="PS51257">
    <property type="entry name" value="PROKAR_LIPOPROTEIN"/>
    <property type="match status" value="1"/>
</dbReference>
<proteinExistence type="predicted"/>
<accession>A0A919S0G3</accession>
<dbReference type="EMBL" id="BOPZ01000012">
    <property type="protein sequence ID" value="GIM29036.1"/>
    <property type="molecule type" value="Genomic_DNA"/>
</dbReference>
<name>A0A919S0G3_9CLOT</name>
<dbReference type="RefSeq" id="WP_212903750.1">
    <property type="nucleotide sequence ID" value="NZ_BOPZ01000012.1"/>
</dbReference>
<evidence type="ECO:0000313" key="3">
    <source>
        <dbReference type="Proteomes" id="UP000679179"/>
    </source>
</evidence>
<keyword evidence="2" id="KW-0449">Lipoprotein</keyword>
<sequence length="274" mass="31796">MKNKQTPILISLVILICLFLTSCSTFENFQVNMGWKNKDFDYIKNNKVGKIVIQSTRDTGFRFVVTDHRTISELYSLLSSAKDVSKKSGLQADYIFELHIGKEIKKFNYVVGIYDKKIGNFYDESNIYSVSKRLDNDIIQNLSFIRKPREFENVYYPSILQTLKENKDTLLESGKVGIDLSGDVDCAKYIFSTDLEDFKRDLKEILPDAEIVNRNKEDFRVIVSVKNQGYKTKTFKTIVSIDNKDDKSQTNYYVNCTYDSDWQIEISTSKPNSW</sequence>
<organism evidence="2 3">
    <name type="scientific">Clostridium polyendosporum</name>
    <dbReference type="NCBI Taxonomy" id="69208"/>
    <lineage>
        <taxon>Bacteria</taxon>
        <taxon>Bacillati</taxon>
        <taxon>Bacillota</taxon>
        <taxon>Clostridia</taxon>
        <taxon>Eubacteriales</taxon>
        <taxon>Clostridiaceae</taxon>
        <taxon>Clostridium</taxon>
    </lineage>
</organism>